<evidence type="ECO:0000256" key="2">
    <source>
        <dbReference type="PROSITE-ProRule" id="PRU00059"/>
    </source>
</evidence>
<protein>
    <recommendedName>
        <fullName evidence="4">CUB domain-containing protein</fullName>
    </recommendedName>
</protein>
<dbReference type="Pfam" id="PF00431">
    <property type="entry name" value="CUB"/>
    <property type="match status" value="3"/>
</dbReference>
<feature type="domain" description="CUB" evidence="4">
    <location>
        <begin position="395"/>
        <end position="516"/>
    </location>
</feature>
<accession>A0AAD9IVG1</accession>
<dbReference type="FunFam" id="2.60.120.290:FF:000058">
    <property type="entry name" value="CUB domaincontaining protein"/>
    <property type="match status" value="1"/>
</dbReference>
<feature type="region of interest" description="Disordered" evidence="3">
    <location>
        <begin position="1"/>
        <end position="63"/>
    </location>
</feature>
<dbReference type="GO" id="GO:0005886">
    <property type="term" value="C:plasma membrane"/>
    <property type="evidence" value="ECO:0007669"/>
    <property type="project" value="TreeGrafter"/>
</dbReference>
<dbReference type="PANTHER" id="PTHR47537:SF2">
    <property type="entry name" value="CUBILIN"/>
    <property type="match status" value="1"/>
</dbReference>
<dbReference type="InterPro" id="IPR035914">
    <property type="entry name" value="Sperma_CUB_dom_sf"/>
</dbReference>
<dbReference type="PROSITE" id="PS01180">
    <property type="entry name" value="CUB"/>
    <property type="match status" value="3"/>
</dbReference>
<sequence length="569" mass="63986">MSSSSMSSSSMSSRSMSSRSMSSSSMSSRSMSSSSMSSSSMSSSSMSIRSMSSSSMSSSSMSSSSMSTADCQYEFLSSLRKNGTFTSPHYPNPYPESKRCHYIFQGQGKERVQIAFNDLDLNYDAMSNPGQSCDDEDSVIVSIKIEGQTRDIGRYCGNQKPLMLMSNNNRLDVNFITRNREPTSARGFKATYRFVTATNGVAGIPRGSLRHESIAKRGGDGHVIGLHMTNSRNPVRCSDFGIKSGVQDPDIVCGFEYRSTETRNGTFTSPNFPGLYPRNTECHYIFYGLENERVHIQFPFFDVEGLPPNCDEKTQSDYLEFSNFNIPDRKMSRFCGIREGESKKKVHSDGPFFRVLFKSNDMYDAQGFEAFYQFVKVRGKDFGIKTGVQDPDTACGFIYRSSDARSGTFTSPNFPGLYPRNTECHYIFYGDEERVYITFPFFDVEGLPPNCNDKTDSDYIEFSNFEFRDRKMARYCGVRLGKDKKEVKSDGPFFRVVFKSNDKYDGQGFEAFYQFRRIKEPANHLPKPSVTKPAISGQTSCQTRTLSTQLNGSVPQSLPLLLLLLLHLS</sequence>
<dbReference type="Gene3D" id="2.60.120.290">
    <property type="entry name" value="Spermadhesin, CUB domain"/>
    <property type="match status" value="3"/>
</dbReference>
<name>A0AAD9IVG1_9ANNE</name>
<dbReference type="SUPFAM" id="SSF49854">
    <property type="entry name" value="Spermadhesin, CUB domain"/>
    <property type="match status" value="3"/>
</dbReference>
<evidence type="ECO:0000256" key="1">
    <source>
        <dbReference type="ARBA" id="ARBA00023157"/>
    </source>
</evidence>
<reference evidence="5" key="1">
    <citation type="journal article" date="2023" name="Mol. Biol. Evol.">
        <title>Third-Generation Sequencing Reveals the Adaptive Role of the Epigenome in Three Deep-Sea Polychaetes.</title>
        <authorList>
            <person name="Perez M."/>
            <person name="Aroh O."/>
            <person name="Sun Y."/>
            <person name="Lan Y."/>
            <person name="Juniper S.K."/>
            <person name="Young C.R."/>
            <person name="Angers B."/>
            <person name="Qian P.Y."/>
        </authorList>
    </citation>
    <scope>NUCLEOTIDE SEQUENCE</scope>
    <source>
        <strain evidence="5">P08H-3</strain>
    </source>
</reference>
<evidence type="ECO:0000313" key="6">
    <source>
        <dbReference type="Proteomes" id="UP001208570"/>
    </source>
</evidence>
<comment type="caution">
    <text evidence="5">The sequence shown here is derived from an EMBL/GenBank/DDBJ whole genome shotgun (WGS) entry which is preliminary data.</text>
</comment>
<dbReference type="CDD" id="cd00041">
    <property type="entry name" value="CUB"/>
    <property type="match status" value="3"/>
</dbReference>
<evidence type="ECO:0000259" key="4">
    <source>
        <dbReference type="PROSITE" id="PS01180"/>
    </source>
</evidence>
<dbReference type="InterPro" id="IPR000859">
    <property type="entry name" value="CUB_dom"/>
</dbReference>
<dbReference type="SMART" id="SM00042">
    <property type="entry name" value="CUB"/>
    <property type="match status" value="3"/>
</dbReference>
<keyword evidence="1" id="KW-1015">Disulfide bond</keyword>
<dbReference type="Proteomes" id="UP001208570">
    <property type="component" value="Unassembled WGS sequence"/>
</dbReference>
<evidence type="ECO:0000256" key="3">
    <source>
        <dbReference type="SAM" id="MobiDB-lite"/>
    </source>
</evidence>
<feature type="domain" description="CUB" evidence="4">
    <location>
        <begin position="253"/>
        <end position="375"/>
    </location>
</feature>
<keyword evidence="6" id="KW-1185">Reference proteome</keyword>
<organism evidence="5 6">
    <name type="scientific">Paralvinella palmiformis</name>
    <dbReference type="NCBI Taxonomy" id="53620"/>
    <lineage>
        <taxon>Eukaryota</taxon>
        <taxon>Metazoa</taxon>
        <taxon>Spiralia</taxon>
        <taxon>Lophotrochozoa</taxon>
        <taxon>Annelida</taxon>
        <taxon>Polychaeta</taxon>
        <taxon>Sedentaria</taxon>
        <taxon>Canalipalpata</taxon>
        <taxon>Terebellida</taxon>
        <taxon>Terebelliformia</taxon>
        <taxon>Alvinellidae</taxon>
        <taxon>Paralvinella</taxon>
    </lineage>
</organism>
<feature type="domain" description="CUB" evidence="4">
    <location>
        <begin position="71"/>
        <end position="195"/>
    </location>
</feature>
<proteinExistence type="predicted"/>
<comment type="caution">
    <text evidence="2">Lacks conserved residue(s) required for the propagation of feature annotation.</text>
</comment>
<dbReference type="PANTHER" id="PTHR47537">
    <property type="entry name" value="CUBILIN"/>
    <property type="match status" value="1"/>
</dbReference>
<evidence type="ECO:0000313" key="5">
    <source>
        <dbReference type="EMBL" id="KAK2141303.1"/>
    </source>
</evidence>
<dbReference type="InterPro" id="IPR053207">
    <property type="entry name" value="Non-NMDA_GluR_Accessory"/>
</dbReference>
<dbReference type="EMBL" id="JAODUP010001124">
    <property type="protein sequence ID" value="KAK2141303.1"/>
    <property type="molecule type" value="Genomic_DNA"/>
</dbReference>
<gene>
    <name evidence="5" type="ORF">LSH36_1123g00051</name>
</gene>
<dbReference type="FunFam" id="2.60.120.290:FF:000113">
    <property type="entry name" value="Uncharacterized protein"/>
    <property type="match status" value="1"/>
</dbReference>
<dbReference type="AlphaFoldDB" id="A0AAD9IVG1"/>